<feature type="transmembrane region" description="Helical" evidence="8">
    <location>
        <begin position="213"/>
        <end position="231"/>
    </location>
</feature>
<evidence type="ECO:0000256" key="2">
    <source>
        <dbReference type="ARBA" id="ARBA00006236"/>
    </source>
</evidence>
<dbReference type="PROSITE" id="PS50850">
    <property type="entry name" value="MFS"/>
    <property type="match status" value="1"/>
</dbReference>
<dbReference type="FunFam" id="1.20.1720.10:FF:000005">
    <property type="entry name" value="Bcr/CflA family efflux transporter"/>
    <property type="match status" value="1"/>
</dbReference>
<dbReference type="SUPFAM" id="SSF103473">
    <property type="entry name" value="MFS general substrate transporter"/>
    <property type="match status" value="1"/>
</dbReference>
<keyword evidence="6 8" id="KW-1133">Transmembrane helix</keyword>
<name>A0A1M3KZM8_9BACT</name>
<evidence type="ECO:0000256" key="8">
    <source>
        <dbReference type="SAM" id="Phobius"/>
    </source>
</evidence>
<proteinExistence type="inferred from homology"/>
<keyword evidence="3" id="KW-0813">Transport</keyword>
<feature type="transmembrane region" description="Helical" evidence="8">
    <location>
        <begin position="133"/>
        <end position="155"/>
    </location>
</feature>
<keyword evidence="7 8" id="KW-0472">Membrane</keyword>
<evidence type="ECO:0000313" key="10">
    <source>
        <dbReference type="EMBL" id="OJX57830.1"/>
    </source>
</evidence>
<organism evidence="10 11">
    <name type="scientific">Candidatus Kapaibacterium thiocyanatum</name>
    <dbReference type="NCBI Taxonomy" id="1895771"/>
    <lineage>
        <taxon>Bacteria</taxon>
        <taxon>Pseudomonadati</taxon>
        <taxon>Candidatus Kapaibacteriota</taxon>
        <taxon>Candidatus Kapaibacteriia</taxon>
        <taxon>Candidatus Kapaibacteriales</taxon>
        <taxon>Candidatus Kapaibacteriaceae</taxon>
        <taxon>Candidatus Kapaibacterium</taxon>
    </lineage>
</organism>
<dbReference type="InterPro" id="IPR020846">
    <property type="entry name" value="MFS_dom"/>
</dbReference>
<dbReference type="GO" id="GO:0015385">
    <property type="term" value="F:sodium:proton antiporter activity"/>
    <property type="evidence" value="ECO:0007669"/>
    <property type="project" value="TreeGrafter"/>
</dbReference>
<dbReference type="AlphaFoldDB" id="A0A1M3KZM8"/>
<evidence type="ECO:0000259" key="9">
    <source>
        <dbReference type="PROSITE" id="PS50850"/>
    </source>
</evidence>
<feature type="transmembrane region" description="Helical" evidence="8">
    <location>
        <begin position="76"/>
        <end position="94"/>
    </location>
</feature>
<dbReference type="Proteomes" id="UP000184233">
    <property type="component" value="Unassembled WGS sequence"/>
</dbReference>
<feature type="transmembrane region" description="Helical" evidence="8">
    <location>
        <begin position="100"/>
        <end position="121"/>
    </location>
</feature>
<feature type="transmembrane region" description="Helical" evidence="8">
    <location>
        <begin position="302"/>
        <end position="323"/>
    </location>
</feature>
<evidence type="ECO:0000256" key="1">
    <source>
        <dbReference type="ARBA" id="ARBA00004651"/>
    </source>
</evidence>
<evidence type="ECO:0000256" key="3">
    <source>
        <dbReference type="ARBA" id="ARBA00022448"/>
    </source>
</evidence>
<accession>A0A1M3KZM8</accession>
<comment type="subcellular location">
    <subcellularLocation>
        <location evidence="1">Cell membrane</location>
        <topology evidence="1">Multi-pass membrane protein</topology>
    </subcellularLocation>
</comment>
<dbReference type="EMBL" id="MKVH01000021">
    <property type="protein sequence ID" value="OJX57830.1"/>
    <property type="molecule type" value="Genomic_DNA"/>
</dbReference>
<protein>
    <submittedName>
        <fullName evidence="10">Bcr/CflA family drug resistance efflux transporter</fullName>
    </submittedName>
</protein>
<feature type="domain" description="Major facilitator superfamily (MFS) profile" evidence="9">
    <location>
        <begin position="9"/>
        <end position="391"/>
    </location>
</feature>
<sequence length="403" mass="42982">MSGTTYLKLILTLGSLTALGPFSIDMYLPGFPAIARDLHTTVPQVAYSLSSYFIGISIGQLIYGPLLDRFGRKYPLYVGLLIYIAAALGCFASASIDALIVWRFVQAIGGCAASVAAMAMVRDLFPVSDIARVFSKLILVVGLSPLIAPTAGGYLTAALGWQSVFVSLAIIAVLILTAVRFTLPETKGPDPSHVLHPVLILRNFWSILRTPQFYTYTLAGSIAFSGLFVYISGSPVVFMEYFRVTERQYGWIFAFLAMGLIGASQMNTLLLKRYRSEQIVLAAMTCQSLIGLFFYMGITFGWLGLGGTIATIFCFLSCAGLTMPNSTALSLAPFERNAGSASSVMGAMQMGIGALATVVVGSLDAHSAVPMAGAMAMTAILGLMILTCGSRMMRSMQLSKAAS</sequence>
<dbReference type="GO" id="GO:1990961">
    <property type="term" value="P:xenobiotic detoxification by transmembrane export across the plasma membrane"/>
    <property type="evidence" value="ECO:0007669"/>
    <property type="project" value="InterPro"/>
</dbReference>
<gene>
    <name evidence="10" type="ORF">BGO89_07625</name>
</gene>
<evidence type="ECO:0000313" key="11">
    <source>
        <dbReference type="Proteomes" id="UP000184233"/>
    </source>
</evidence>
<dbReference type="CDD" id="cd17320">
    <property type="entry name" value="MFS_MdfA_MDR_like"/>
    <property type="match status" value="1"/>
</dbReference>
<dbReference type="PANTHER" id="PTHR23502:SF132">
    <property type="entry name" value="POLYAMINE TRANSPORTER 2-RELATED"/>
    <property type="match status" value="1"/>
</dbReference>
<dbReference type="Gene3D" id="1.20.1720.10">
    <property type="entry name" value="Multidrug resistance protein D"/>
    <property type="match status" value="1"/>
</dbReference>
<dbReference type="Pfam" id="PF07690">
    <property type="entry name" value="MFS_1"/>
    <property type="match status" value="1"/>
</dbReference>
<dbReference type="GO" id="GO:0005886">
    <property type="term" value="C:plasma membrane"/>
    <property type="evidence" value="ECO:0007669"/>
    <property type="project" value="UniProtKB-SubCell"/>
</dbReference>
<comment type="similarity">
    <text evidence="2">Belongs to the major facilitator superfamily. Bcr/CmlA family.</text>
</comment>
<feature type="transmembrane region" description="Helical" evidence="8">
    <location>
        <begin position="251"/>
        <end position="271"/>
    </location>
</feature>
<evidence type="ECO:0000256" key="4">
    <source>
        <dbReference type="ARBA" id="ARBA00022475"/>
    </source>
</evidence>
<dbReference type="PANTHER" id="PTHR23502">
    <property type="entry name" value="MAJOR FACILITATOR SUPERFAMILY"/>
    <property type="match status" value="1"/>
</dbReference>
<feature type="transmembrane region" description="Helical" evidence="8">
    <location>
        <begin position="45"/>
        <end position="64"/>
    </location>
</feature>
<dbReference type="InterPro" id="IPR011701">
    <property type="entry name" value="MFS"/>
</dbReference>
<feature type="transmembrane region" description="Helical" evidence="8">
    <location>
        <begin position="369"/>
        <end position="389"/>
    </location>
</feature>
<dbReference type="STRING" id="1895771.BGO89_07625"/>
<keyword evidence="4" id="KW-1003">Cell membrane</keyword>
<dbReference type="InterPro" id="IPR036259">
    <property type="entry name" value="MFS_trans_sf"/>
</dbReference>
<keyword evidence="5 8" id="KW-0812">Transmembrane</keyword>
<comment type="caution">
    <text evidence="10">The sequence shown here is derived from an EMBL/GenBank/DDBJ whole genome shotgun (WGS) entry which is preliminary data.</text>
</comment>
<evidence type="ECO:0000256" key="5">
    <source>
        <dbReference type="ARBA" id="ARBA00022692"/>
    </source>
</evidence>
<dbReference type="InterPro" id="IPR004812">
    <property type="entry name" value="Efflux_drug-R_Bcr/CmlA"/>
</dbReference>
<feature type="transmembrane region" description="Helical" evidence="8">
    <location>
        <begin position="161"/>
        <end position="183"/>
    </location>
</feature>
<dbReference type="NCBIfam" id="TIGR00710">
    <property type="entry name" value="efflux_Bcr_CflA"/>
    <property type="match status" value="1"/>
</dbReference>
<dbReference type="GO" id="GO:0042910">
    <property type="term" value="F:xenobiotic transmembrane transporter activity"/>
    <property type="evidence" value="ECO:0007669"/>
    <property type="project" value="InterPro"/>
</dbReference>
<reference evidence="10 11" key="1">
    <citation type="submission" date="2016-09" db="EMBL/GenBank/DDBJ databases">
        <title>Genome-resolved meta-omics ties microbial dynamics to process performance in biotechnology for thiocyanate degradation.</title>
        <authorList>
            <person name="Kantor R.S."/>
            <person name="Huddy R.J."/>
            <person name="Iyer R."/>
            <person name="Thomas B.C."/>
            <person name="Brown C.T."/>
            <person name="Anantharaman K."/>
            <person name="Tringe S."/>
            <person name="Hettich R.L."/>
            <person name="Harrison S.T."/>
            <person name="Banfield J.F."/>
        </authorList>
    </citation>
    <scope>NUCLEOTIDE SEQUENCE [LARGE SCALE GENOMIC DNA]</scope>
    <source>
        <strain evidence="10">59-99</strain>
    </source>
</reference>
<evidence type="ECO:0000256" key="6">
    <source>
        <dbReference type="ARBA" id="ARBA00022989"/>
    </source>
</evidence>
<evidence type="ECO:0000256" key="7">
    <source>
        <dbReference type="ARBA" id="ARBA00023136"/>
    </source>
</evidence>